<evidence type="ECO:0000256" key="4">
    <source>
        <dbReference type="ARBA" id="ARBA00023163"/>
    </source>
</evidence>
<dbReference type="InterPro" id="IPR014327">
    <property type="entry name" value="RNA_pol_sigma70_bacteroid"/>
</dbReference>
<protein>
    <submittedName>
        <fullName evidence="8">RNA polymerase sigma-70 factor</fullName>
    </submittedName>
</protein>
<dbReference type="InterPro" id="IPR036388">
    <property type="entry name" value="WH-like_DNA-bd_sf"/>
</dbReference>
<comment type="similarity">
    <text evidence="1">Belongs to the sigma-70 factor family. ECF subfamily.</text>
</comment>
<dbReference type="SUPFAM" id="SSF88659">
    <property type="entry name" value="Sigma3 and sigma4 domains of RNA polymerase sigma factors"/>
    <property type="match status" value="1"/>
</dbReference>
<keyword evidence="2" id="KW-0805">Transcription regulation</keyword>
<evidence type="ECO:0000256" key="2">
    <source>
        <dbReference type="ARBA" id="ARBA00023015"/>
    </source>
</evidence>
<dbReference type="InterPro" id="IPR013324">
    <property type="entry name" value="RNA_pol_sigma_r3/r4-like"/>
</dbReference>
<organism evidence="8 9">
    <name type="scientific">Mucilaginibacter straminoryzae</name>
    <dbReference type="NCBI Taxonomy" id="2932774"/>
    <lineage>
        <taxon>Bacteria</taxon>
        <taxon>Pseudomonadati</taxon>
        <taxon>Bacteroidota</taxon>
        <taxon>Sphingobacteriia</taxon>
        <taxon>Sphingobacteriales</taxon>
        <taxon>Sphingobacteriaceae</taxon>
        <taxon>Mucilaginibacter</taxon>
    </lineage>
</organism>
<evidence type="ECO:0000256" key="5">
    <source>
        <dbReference type="SAM" id="Phobius"/>
    </source>
</evidence>
<dbReference type="SUPFAM" id="SSF88946">
    <property type="entry name" value="Sigma2 domain of RNA polymerase sigma factors"/>
    <property type="match status" value="1"/>
</dbReference>
<reference evidence="8" key="1">
    <citation type="submission" date="2022-04" db="EMBL/GenBank/DDBJ databases">
        <title>Mucilaginibacter sp. RS28 isolated from freshwater.</title>
        <authorList>
            <person name="Ko S.-R."/>
        </authorList>
    </citation>
    <scope>NUCLEOTIDE SEQUENCE</scope>
    <source>
        <strain evidence="8">RS28</strain>
    </source>
</reference>
<keyword evidence="5" id="KW-0812">Transmembrane</keyword>
<dbReference type="NCBIfam" id="TIGR02985">
    <property type="entry name" value="Sig70_bacteroi1"/>
    <property type="match status" value="1"/>
</dbReference>
<feature type="domain" description="RNA polymerase sigma factor 70 region 4 type 2" evidence="7">
    <location>
        <begin position="123"/>
        <end position="172"/>
    </location>
</feature>
<dbReference type="Gene3D" id="1.10.1740.10">
    <property type="match status" value="1"/>
</dbReference>
<keyword evidence="4" id="KW-0804">Transcription</keyword>
<evidence type="ECO:0000259" key="6">
    <source>
        <dbReference type="Pfam" id="PF04542"/>
    </source>
</evidence>
<keyword evidence="5" id="KW-0472">Membrane</keyword>
<dbReference type="GO" id="GO:0003677">
    <property type="term" value="F:DNA binding"/>
    <property type="evidence" value="ECO:0007669"/>
    <property type="project" value="InterPro"/>
</dbReference>
<keyword evidence="5" id="KW-1133">Transmembrane helix</keyword>
<proteinExistence type="inferred from homology"/>
<keyword evidence="9" id="KW-1185">Reference proteome</keyword>
<dbReference type="RefSeq" id="WP_245128855.1">
    <property type="nucleotide sequence ID" value="NZ_JALJEJ010000002.1"/>
</dbReference>
<dbReference type="AlphaFoldDB" id="A0A9X1X1F0"/>
<sequence length="194" mass="22719">MRRQPDDEMLISSIANGDRHAFAALYTRYLKSVHNYVFLVCGDAETAEEIVQSLFVKLWENRERLHAVFCIRSYLFKCAKNMLLDHLRKEQMKARVYQQISPKEEAVADGADSRIIFNQYLHIMREAINLLPNKRRQIVLMRTEDELSLDEIAADLDISKSVVKKQLYQGLSFIRSYISVQLDLVVLIFFILFK</sequence>
<dbReference type="PANTHER" id="PTHR43133:SF46">
    <property type="entry name" value="RNA POLYMERASE SIGMA-70 FACTOR ECF SUBFAMILY"/>
    <property type="match status" value="1"/>
</dbReference>
<dbReference type="GO" id="GO:0016987">
    <property type="term" value="F:sigma factor activity"/>
    <property type="evidence" value="ECO:0007669"/>
    <property type="project" value="UniProtKB-KW"/>
</dbReference>
<dbReference type="InterPro" id="IPR007627">
    <property type="entry name" value="RNA_pol_sigma70_r2"/>
</dbReference>
<dbReference type="PANTHER" id="PTHR43133">
    <property type="entry name" value="RNA POLYMERASE ECF-TYPE SIGMA FACTO"/>
    <property type="match status" value="1"/>
</dbReference>
<dbReference type="InterPro" id="IPR013325">
    <property type="entry name" value="RNA_pol_sigma_r2"/>
</dbReference>
<dbReference type="InterPro" id="IPR014284">
    <property type="entry name" value="RNA_pol_sigma-70_dom"/>
</dbReference>
<keyword evidence="3" id="KW-0731">Sigma factor</keyword>
<name>A0A9X1X1F0_9SPHI</name>
<gene>
    <name evidence="8" type="ORF">MUY27_04825</name>
</gene>
<dbReference type="EMBL" id="JALJEJ010000002">
    <property type="protein sequence ID" value="MCJ8209021.1"/>
    <property type="molecule type" value="Genomic_DNA"/>
</dbReference>
<dbReference type="InterPro" id="IPR039425">
    <property type="entry name" value="RNA_pol_sigma-70-like"/>
</dbReference>
<dbReference type="Gene3D" id="1.10.10.10">
    <property type="entry name" value="Winged helix-like DNA-binding domain superfamily/Winged helix DNA-binding domain"/>
    <property type="match status" value="1"/>
</dbReference>
<feature type="domain" description="RNA polymerase sigma-70 region 2" evidence="6">
    <location>
        <begin position="25"/>
        <end position="91"/>
    </location>
</feature>
<comment type="caution">
    <text evidence="8">The sequence shown here is derived from an EMBL/GenBank/DDBJ whole genome shotgun (WGS) entry which is preliminary data.</text>
</comment>
<evidence type="ECO:0000256" key="3">
    <source>
        <dbReference type="ARBA" id="ARBA00023082"/>
    </source>
</evidence>
<evidence type="ECO:0000313" key="8">
    <source>
        <dbReference type="EMBL" id="MCJ8209021.1"/>
    </source>
</evidence>
<feature type="transmembrane region" description="Helical" evidence="5">
    <location>
        <begin position="174"/>
        <end position="193"/>
    </location>
</feature>
<evidence type="ECO:0000256" key="1">
    <source>
        <dbReference type="ARBA" id="ARBA00010641"/>
    </source>
</evidence>
<dbReference type="Pfam" id="PF04542">
    <property type="entry name" value="Sigma70_r2"/>
    <property type="match status" value="1"/>
</dbReference>
<dbReference type="Pfam" id="PF08281">
    <property type="entry name" value="Sigma70_r4_2"/>
    <property type="match status" value="1"/>
</dbReference>
<evidence type="ECO:0000313" key="9">
    <source>
        <dbReference type="Proteomes" id="UP001139450"/>
    </source>
</evidence>
<dbReference type="Proteomes" id="UP001139450">
    <property type="component" value="Unassembled WGS sequence"/>
</dbReference>
<dbReference type="InterPro" id="IPR013249">
    <property type="entry name" value="RNA_pol_sigma70_r4_t2"/>
</dbReference>
<dbReference type="GO" id="GO:0006352">
    <property type="term" value="P:DNA-templated transcription initiation"/>
    <property type="evidence" value="ECO:0007669"/>
    <property type="project" value="InterPro"/>
</dbReference>
<evidence type="ECO:0000259" key="7">
    <source>
        <dbReference type="Pfam" id="PF08281"/>
    </source>
</evidence>
<dbReference type="NCBIfam" id="TIGR02937">
    <property type="entry name" value="sigma70-ECF"/>
    <property type="match status" value="1"/>
</dbReference>
<accession>A0A9X1X1F0</accession>